<dbReference type="PROSITE" id="PS51257">
    <property type="entry name" value="PROKAR_LIPOPROTEIN"/>
    <property type="match status" value="1"/>
</dbReference>
<evidence type="ECO:0000256" key="2">
    <source>
        <dbReference type="SAM" id="SignalP"/>
    </source>
</evidence>
<accession>A0ABM8DZ96</accession>
<feature type="compositionally biased region" description="Low complexity" evidence="1">
    <location>
        <begin position="54"/>
        <end position="64"/>
    </location>
</feature>
<keyword evidence="4" id="KW-1185">Reference proteome</keyword>
<evidence type="ECO:0008006" key="5">
    <source>
        <dbReference type="Google" id="ProtNLM"/>
    </source>
</evidence>
<name>A0ABM8DZ96_9MICO</name>
<protein>
    <recommendedName>
        <fullName evidence="5">Nitrate ABC transporter substrate-binding protein</fullName>
    </recommendedName>
</protein>
<dbReference type="EMBL" id="AP027141">
    <property type="protein sequence ID" value="BDV30929.1"/>
    <property type="molecule type" value="Genomic_DNA"/>
</dbReference>
<feature type="signal peptide" evidence="2">
    <location>
        <begin position="1"/>
        <end position="21"/>
    </location>
</feature>
<dbReference type="RefSeq" id="WP_263798485.1">
    <property type="nucleotide sequence ID" value="NZ_AP027141.1"/>
</dbReference>
<evidence type="ECO:0000313" key="4">
    <source>
        <dbReference type="Proteomes" id="UP001317779"/>
    </source>
</evidence>
<sequence length="196" mass="20682">MTRPLSRLGIALVLAATAALATTACSPASPTEAAPTESTVPSGNATSPAPSPTPTSSEAAPPADDATCETIIPAETVADFEELGWTSQVEPFILGGTELEGGIQCKWGELEAATDHIQMFGWAPVTPDQAIAAEEQLVADGWMREESPEGIYVTESADTAIYTDDEGYGWTYLFGDGWVKFADTKQSILLVEWPQA</sequence>
<feature type="region of interest" description="Disordered" evidence="1">
    <location>
        <begin position="25"/>
        <end position="64"/>
    </location>
</feature>
<organism evidence="3 4">
    <name type="scientific">Microbacterium terricola</name>
    <dbReference type="NCBI Taxonomy" id="344163"/>
    <lineage>
        <taxon>Bacteria</taxon>
        <taxon>Bacillati</taxon>
        <taxon>Actinomycetota</taxon>
        <taxon>Actinomycetes</taxon>
        <taxon>Micrococcales</taxon>
        <taxon>Microbacteriaceae</taxon>
        <taxon>Microbacterium</taxon>
    </lineage>
</organism>
<keyword evidence="2" id="KW-0732">Signal</keyword>
<gene>
    <name evidence="3" type="ORF">Microterr_15890</name>
</gene>
<feature type="compositionally biased region" description="Low complexity" evidence="1">
    <location>
        <begin position="25"/>
        <end position="39"/>
    </location>
</feature>
<dbReference type="Proteomes" id="UP001317779">
    <property type="component" value="Chromosome"/>
</dbReference>
<reference evidence="3 4" key="1">
    <citation type="submission" date="2022-12" db="EMBL/GenBank/DDBJ databases">
        <title>Microbacterium terricola strain KV-448 chromosome, complete genome.</title>
        <authorList>
            <person name="Oshima T."/>
            <person name="Moriya T."/>
            <person name="Bessho Y."/>
        </authorList>
    </citation>
    <scope>NUCLEOTIDE SEQUENCE [LARGE SCALE GENOMIC DNA]</scope>
    <source>
        <strain evidence="3 4">KV-448</strain>
    </source>
</reference>
<proteinExistence type="predicted"/>
<evidence type="ECO:0000256" key="1">
    <source>
        <dbReference type="SAM" id="MobiDB-lite"/>
    </source>
</evidence>
<evidence type="ECO:0000313" key="3">
    <source>
        <dbReference type="EMBL" id="BDV30929.1"/>
    </source>
</evidence>
<feature type="chain" id="PRO_5046572592" description="Nitrate ABC transporter substrate-binding protein" evidence="2">
    <location>
        <begin position="22"/>
        <end position="196"/>
    </location>
</feature>